<protein>
    <submittedName>
        <fullName evidence="2">Uncharacterized protein</fullName>
    </submittedName>
</protein>
<sequence length="38" mass="3929">PEIFKQNLTLKGAVIGISVGVPSGIVVLYVIFALAGML</sequence>
<evidence type="ECO:0000256" key="1">
    <source>
        <dbReference type="SAM" id="Phobius"/>
    </source>
</evidence>
<organism evidence="2">
    <name type="scientific">marine sediment metagenome</name>
    <dbReference type="NCBI Taxonomy" id="412755"/>
    <lineage>
        <taxon>unclassified sequences</taxon>
        <taxon>metagenomes</taxon>
        <taxon>ecological metagenomes</taxon>
    </lineage>
</organism>
<evidence type="ECO:0000313" key="2">
    <source>
        <dbReference type="EMBL" id="GAH10390.1"/>
    </source>
</evidence>
<feature type="non-terminal residue" evidence="2">
    <location>
        <position position="1"/>
    </location>
</feature>
<name>X1DQ68_9ZZZZ</name>
<accession>X1DQ68</accession>
<keyword evidence="1" id="KW-1133">Transmembrane helix</keyword>
<gene>
    <name evidence="2" type="ORF">S01H4_52135</name>
</gene>
<proteinExistence type="predicted"/>
<feature type="transmembrane region" description="Helical" evidence="1">
    <location>
        <begin position="12"/>
        <end position="35"/>
    </location>
</feature>
<dbReference type="EMBL" id="BART01029753">
    <property type="protein sequence ID" value="GAH10390.1"/>
    <property type="molecule type" value="Genomic_DNA"/>
</dbReference>
<dbReference type="AlphaFoldDB" id="X1DQ68"/>
<keyword evidence="1" id="KW-0472">Membrane</keyword>
<reference evidence="2" key="1">
    <citation type="journal article" date="2014" name="Front. Microbiol.">
        <title>High frequency of phylogenetically diverse reductive dehalogenase-homologous genes in deep subseafloor sedimentary metagenomes.</title>
        <authorList>
            <person name="Kawai M."/>
            <person name="Futagami T."/>
            <person name="Toyoda A."/>
            <person name="Takaki Y."/>
            <person name="Nishi S."/>
            <person name="Hori S."/>
            <person name="Arai W."/>
            <person name="Tsubouchi T."/>
            <person name="Morono Y."/>
            <person name="Uchiyama I."/>
            <person name="Ito T."/>
            <person name="Fujiyama A."/>
            <person name="Inagaki F."/>
            <person name="Takami H."/>
        </authorList>
    </citation>
    <scope>NUCLEOTIDE SEQUENCE</scope>
    <source>
        <strain evidence="2">Expedition CK06-06</strain>
    </source>
</reference>
<keyword evidence="1" id="KW-0812">Transmembrane</keyword>
<comment type="caution">
    <text evidence="2">The sequence shown here is derived from an EMBL/GenBank/DDBJ whole genome shotgun (WGS) entry which is preliminary data.</text>
</comment>